<proteinExistence type="predicted"/>
<feature type="transmembrane region" description="Helical" evidence="5">
    <location>
        <begin position="217"/>
        <end position="240"/>
    </location>
</feature>
<feature type="transmembrane region" description="Helical" evidence="5">
    <location>
        <begin position="118"/>
        <end position="136"/>
    </location>
</feature>
<evidence type="ECO:0000313" key="7">
    <source>
        <dbReference type="EMBL" id="BDZ47417.1"/>
    </source>
</evidence>
<dbReference type="InterPro" id="IPR004841">
    <property type="entry name" value="AA-permease/SLC12A_dom"/>
</dbReference>
<feature type="transmembrane region" description="Helical" evidence="5">
    <location>
        <begin position="49"/>
        <end position="77"/>
    </location>
</feature>
<evidence type="ECO:0000259" key="6">
    <source>
        <dbReference type="Pfam" id="PF00324"/>
    </source>
</evidence>
<dbReference type="RefSeq" id="WP_350226678.1">
    <property type="nucleotide sequence ID" value="NZ_AP027731.1"/>
</dbReference>
<keyword evidence="8" id="KW-1185">Reference proteome</keyword>
<feature type="transmembrane region" description="Helical" evidence="5">
    <location>
        <begin position="143"/>
        <end position="165"/>
    </location>
</feature>
<dbReference type="PANTHER" id="PTHR42770:SF7">
    <property type="entry name" value="MEMBRANE PROTEIN"/>
    <property type="match status" value="1"/>
</dbReference>
<dbReference type="InterPro" id="IPR050367">
    <property type="entry name" value="APC_superfamily"/>
</dbReference>
<evidence type="ECO:0000256" key="4">
    <source>
        <dbReference type="ARBA" id="ARBA00023136"/>
    </source>
</evidence>
<evidence type="ECO:0000256" key="2">
    <source>
        <dbReference type="ARBA" id="ARBA00022692"/>
    </source>
</evidence>
<comment type="subcellular location">
    <subcellularLocation>
        <location evidence="1">Membrane</location>
        <topology evidence="1">Multi-pass membrane protein</topology>
    </subcellularLocation>
</comment>
<dbReference type="Gene3D" id="1.20.1740.10">
    <property type="entry name" value="Amino acid/polyamine transporter I"/>
    <property type="match status" value="1"/>
</dbReference>
<name>A0ABN6XU35_9MICO</name>
<dbReference type="PANTHER" id="PTHR42770">
    <property type="entry name" value="AMINO ACID TRANSPORTER-RELATED"/>
    <property type="match status" value="1"/>
</dbReference>
<feature type="transmembrane region" description="Helical" evidence="5">
    <location>
        <begin position="260"/>
        <end position="286"/>
    </location>
</feature>
<keyword evidence="2 5" id="KW-0812">Transmembrane</keyword>
<feature type="transmembrane region" description="Helical" evidence="5">
    <location>
        <begin position="177"/>
        <end position="196"/>
    </location>
</feature>
<organism evidence="7 8">
    <name type="scientific">Naasia aerilata</name>
    <dbReference type="NCBI Taxonomy" id="1162966"/>
    <lineage>
        <taxon>Bacteria</taxon>
        <taxon>Bacillati</taxon>
        <taxon>Actinomycetota</taxon>
        <taxon>Actinomycetes</taxon>
        <taxon>Micrococcales</taxon>
        <taxon>Microbacteriaceae</taxon>
        <taxon>Naasia</taxon>
    </lineage>
</organism>
<protein>
    <recommendedName>
        <fullName evidence="6">Amino acid permease/ SLC12A domain-containing protein</fullName>
    </recommendedName>
</protein>
<dbReference type="EMBL" id="AP027731">
    <property type="protein sequence ID" value="BDZ47417.1"/>
    <property type="molecule type" value="Genomic_DNA"/>
</dbReference>
<dbReference type="Proteomes" id="UP001321498">
    <property type="component" value="Chromosome"/>
</dbReference>
<evidence type="ECO:0000313" key="8">
    <source>
        <dbReference type="Proteomes" id="UP001321498"/>
    </source>
</evidence>
<accession>A0ABN6XU35</accession>
<gene>
    <name evidence="7" type="ORF">GCM10025866_33260</name>
</gene>
<feature type="domain" description="Amino acid permease/ SLC12A" evidence="6">
    <location>
        <begin position="16"/>
        <end position="300"/>
    </location>
</feature>
<sequence>MTATPLARRLGTGSAVILGLASMIGAGVFTAFAPAAAAAGPLLPAGLAIAAVVAFCNATSTAQLAAVHPVAGGVYAYGRAELGPWWGFLAGWGFVVGKTASVGAMALTAAAYLAPPELGRPIAVLAILVITTINLLGVTRTAAVAAVLVALALAGIAIATVAAFTSWDPSRFEGPTAGPYGVLQAAGLLFFAFAGYARIATLGEEVREPARTIPRAIGIALLLVVAIYATVAIALLGSLGAERLAAATAPLQDAAAAAGWAGAVPVIGVAAGIASLGSLLALTAGLGRTVLAMARTGDLPVRCPLSRPAPRCR</sequence>
<keyword evidence="4 5" id="KW-0472">Membrane</keyword>
<evidence type="ECO:0000256" key="1">
    <source>
        <dbReference type="ARBA" id="ARBA00004141"/>
    </source>
</evidence>
<evidence type="ECO:0000256" key="5">
    <source>
        <dbReference type="SAM" id="Phobius"/>
    </source>
</evidence>
<evidence type="ECO:0000256" key="3">
    <source>
        <dbReference type="ARBA" id="ARBA00022989"/>
    </source>
</evidence>
<keyword evidence="3 5" id="KW-1133">Transmembrane helix</keyword>
<feature type="transmembrane region" description="Helical" evidence="5">
    <location>
        <begin position="89"/>
        <end position="112"/>
    </location>
</feature>
<dbReference type="Pfam" id="PF00324">
    <property type="entry name" value="AA_permease"/>
    <property type="match status" value="1"/>
</dbReference>
<reference evidence="8" key="1">
    <citation type="journal article" date="2019" name="Int. J. Syst. Evol. Microbiol.">
        <title>The Global Catalogue of Microorganisms (GCM) 10K type strain sequencing project: providing services to taxonomists for standard genome sequencing and annotation.</title>
        <authorList>
            <consortium name="The Broad Institute Genomics Platform"/>
            <consortium name="The Broad Institute Genome Sequencing Center for Infectious Disease"/>
            <person name="Wu L."/>
            <person name="Ma J."/>
        </authorList>
    </citation>
    <scope>NUCLEOTIDE SEQUENCE [LARGE SCALE GENOMIC DNA]</scope>
    <source>
        <strain evidence="8">NBRC 108725</strain>
    </source>
</reference>